<dbReference type="GO" id="GO:0015986">
    <property type="term" value="P:proton motive force-driven ATP synthesis"/>
    <property type="evidence" value="ECO:0007669"/>
    <property type="project" value="InterPro"/>
</dbReference>
<evidence type="ECO:0000256" key="8">
    <source>
        <dbReference type="ARBA" id="ARBA00023128"/>
    </source>
</evidence>
<evidence type="ECO:0000256" key="10">
    <source>
        <dbReference type="SAM" id="Coils"/>
    </source>
</evidence>
<evidence type="ECO:0000256" key="7">
    <source>
        <dbReference type="ARBA" id="ARBA00023065"/>
    </source>
</evidence>
<proteinExistence type="inferred from homology"/>
<dbReference type="InterPro" id="IPR036228">
    <property type="entry name" value="ATP_synth_F0_dsu_sf_mt"/>
</dbReference>
<keyword evidence="9" id="KW-0472">Membrane</keyword>
<dbReference type="SUPFAM" id="SSF161065">
    <property type="entry name" value="ATP synthase D chain-like"/>
    <property type="match status" value="1"/>
</dbReference>
<keyword evidence="4" id="KW-0138">CF(0)</keyword>
<evidence type="ECO:0000256" key="9">
    <source>
        <dbReference type="ARBA" id="ARBA00023136"/>
    </source>
</evidence>
<comment type="subcellular location">
    <subcellularLocation>
        <location evidence="1">Mitochondrion inner membrane</location>
    </subcellularLocation>
</comment>
<accession>A0A2R5GT97</accession>
<dbReference type="EMBL" id="BEYU01000179">
    <property type="protein sequence ID" value="GBG34082.1"/>
    <property type="molecule type" value="Genomic_DNA"/>
</dbReference>
<protein>
    <submittedName>
        <fullName evidence="11">ATP synthase subunit d, mitochondrial</fullName>
    </submittedName>
</protein>
<evidence type="ECO:0000256" key="4">
    <source>
        <dbReference type="ARBA" id="ARBA00022547"/>
    </source>
</evidence>
<sequence length="169" mass="19073">MLSRTGTVGRQFAARSFDFAAMAKKLQTPSARAELAQLRSLFEDYKKQAVAASKPVEPIDWAYYKKNLTVNAKLVEEIEKEYNAVSFPAYEDKMKSEIESTLNKVAEDAASEMEKSKARLSELEETLSKLEANLITEDTTIDEVFKANPATAKEIQEEIAKEEYFKDAK</sequence>
<dbReference type="Proteomes" id="UP000241890">
    <property type="component" value="Unassembled WGS sequence"/>
</dbReference>
<dbReference type="GO" id="GO:0045259">
    <property type="term" value="C:proton-transporting ATP synthase complex"/>
    <property type="evidence" value="ECO:0007669"/>
    <property type="project" value="UniProtKB-KW"/>
</dbReference>
<dbReference type="PANTHER" id="PTHR12700">
    <property type="entry name" value="ATP SYNTHASE SUBUNIT D, MITOCHONDRIAL"/>
    <property type="match status" value="1"/>
</dbReference>
<dbReference type="Gene3D" id="6.10.280.70">
    <property type="match status" value="1"/>
</dbReference>
<feature type="coiled-coil region" evidence="10">
    <location>
        <begin position="103"/>
        <end position="140"/>
    </location>
</feature>
<dbReference type="AlphaFoldDB" id="A0A2R5GT97"/>
<keyword evidence="5" id="KW-0375">Hydrogen ion transport</keyword>
<comment type="similarity">
    <text evidence="2">Belongs to the ATPase d subunit family.</text>
</comment>
<keyword evidence="6" id="KW-0999">Mitochondrion inner membrane</keyword>
<dbReference type="InParanoid" id="A0A2R5GT97"/>
<evidence type="ECO:0000313" key="11">
    <source>
        <dbReference type="EMBL" id="GBG34082.1"/>
    </source>
</evidence>
<reference evidence="11 12" key="1">
    <citation type="submission" date="2017-12" db="EMBL/GenBank/DDBJ databases">
        <title>Sequencing, de novo assembly and annotation of complete genome of a new Thraustochytrid species, strain FCC1311.</title>
        <authorList>
            <person name="Sedici K."/>
            <person name="Godart F."/>
            <person name="Aiese Cigliano R."/>
            <person name="Sanseverino W."/>
            <person name="Barakat M."/>
            <person name="Ortet P."/>
            <person name="Marechal E."/>
            <person name="Cagnac O."/>
            <person name="Amato A."/>
        </authorList>
    </citation>
    <scope>NUCLEOTIDE SEQUENCE [LARGE SCALE GENOMIC DNA]</scope>
</reference>
<keyword evidence="12" id="KW-1185">Reference proteome</keyword>
<comment type="caution">
    <text evidence="11">The sequence shown here is derived from an EMBL/GenBank/DDBJ whole genome shotgun (WGS) entry which is preliminary data.</text>
</comment>
<evidence type="ECO:0000313" key="12">
    <source>
        <dbReference type="Proteomes" id="UP000241890"/>
    </source>
</evidence>
<gene>
    <name evidence="11" type="ORF">FCC1311_103052</name>
</gene>
<keyword evidence="10" id="KW-0175">Coiled coil</keyword>
<evidence type="ECO:0000256" key="1">
    <source>
        <dbReference type="ARBA" id="ARBA00004273"/>
    </source>
</evidence>
<dbReference type="InterPro" id="IPR008689">
    <property type="entry name" value="ATP_synth_F0_dsu_mt"/>
</dbReference>
<organism evidence="11 12">
    <name type="scientific">Hondaea fermentalgiana</name>
    <dbReference type="NCBI Taxonomy" id="2315210"/>
    <lineage>
        <taxon>Eukaryota</taxon>
        <taxon>Sar</taxon>
        <taxon>Stramenopiles</taxon>
        <taxon>Bigyra</taxon>
        <taxon>Labyrinthulomycetes</taxon>
        <taxon>Thraustochytrida</taxon>
        <taxon>Thraustochytriidae</taxon>
        <taxon>Hondaea</taxon>
    </lineage>
</organism>
<evidence type="ECO:0000256" key="3">
    <source>
        <dbReference type="ARBA" id="ARBA00022448"/>
    </source>
</evidence>
<name>A0A2R5GT97_9STRA</name>
<dbReference type="OrthoDB" id="35799at2759"/>
<dbReference type="GO" id="GO:0015078">
    <property type="term" value="F:proton transmembrane transporter activity"/>
    <property type="evidence" value="ECO:0007669"/>
    <property type="project" value="InterPro"/>
</dbReference>
<dbReference type="GO" id="GO:0005743">
    <property type="term" value="C:mitochondrial inner membrane"/>
    <property type="evidence" value="ECO:0007669"/>
    <property type="project" value="UniProtKB-SubCell"/>
</dbReference>
<evidence type="ECO:0000256" key="2">
    <source>
        <dbReference type="ARBA" id="ARBA00006842"/>
    </source>
</evidence>
<evidence type="ECO:0000256" key="6">
    <source>
        <dbReference type="ARBA" id="ARBA00022792"/>
    </source>
</evidence>
<keyword evidence="8" id="KW-0496">Mitochondrion</keyword>
<evidence type="ECO:0000256" key="5">
    <source>
        <dbReference type="ARBA" id="ARBA00022781"/>
    </source>
</evidence>
<dbReference type="Pfam" id="PF05873">
    <property type="entry name" value="Mt_ATP-synt_D"/>
    <property type="match status" value="1"/>
</dbReference>
<keyword evidence="3" id="KW-0813">Transport</keyword>
<keyword evidence="7" id="KW-0406">Ion transport</keyword>